<keyword evidence="3" id="KW-1185">Reference proteome</keyword>
<name>A0A317ZX47_9MICO</name>
<organism evidence="2 3">
    <name type="scientific">Cryobacterium arcticum</name>
    <dbReference type="NCBI Taxonomy" id="670052"/>
    <lineage>
        <taxon>Bacteria</taxon>
        <taxon>Bacillati</taxon>
        <taxon>Actinomycetota</taxon>
        <taxon>Actinomycetes</taxon>
        <taxon>Micrococcales</taxon>
        <taxon>Microbacteriaceae</taxon>
        <taxon>Cryobacterium</taxon>
    </lineage>
</organism>
<dbReference type="AlphaFoldDB" id="A0A317ZX47"/>
<feature type="transmembrane region" description="Helical" evidence="1">
    <location>
        <begin position="44"/>
        <end position="68"/>
    </location>
</feature>
<reference evidence="2 3" key="1">
    <citation type="submission" date="2018-05" db="EMBL/GenBank/DDBJ databases">
        <title>Genetic diversity of glacier-inhabiting Cryobacterium bacteria in China and description of Cryobacterium mengkeensis sp. nov. and Arthrobacter glacialis sp. nov.</title>
        <authorList>
            <person name="Liu Q."/>
            <person name="Xin Y.-H."/>
        </authorList>
    </citation>
    <scope>NUCLEOTIDE SEQUENCE [LARGE SCALE GENOMIC DNA]</scope>
    <source>
        <strain evidence="2 3">SK-1</strain>
    </source>
</reference>
<protein>
    <recommendedName>
        <fullName evidence="4">DUF4190 domain-containing protein</fullName>
    </recommendedName>
</protein>
<dbReference type="EMBL" id="QHLY01000005">
    <property type="protein sequence ID" value="PXA71953.1"/>
    <property type="molecule type" value="Genomic_DNA"/>
</dbReference>
<feature type="transmembrane region" description="Helical" evidence="1">
    <location>
        <begin position="80"/>
        <end position="104"/>
    </location>
</feature>
<evidence type="ECO:0000313" key="3">
    <source>
        <dbReference type="Proteomes" id="UP000246722"/>
    </source>
</evidence>
<evidence type="ECO:0000313" key="2">
    <source>
        <dbReference type="EMBL" id="PXA71953.1"/>
    </source>
</evidence>
<sequence length="110" mass="11553">MGTYPITIVVVLAAAIGAIFLLRFGIKQNAAAQKVTPPPGATSLLAILSLVAAIIVAPIGVVLAHIALSRIAAGEASGRRFAWAALWIGYVLIVVELAAIVVIYQNQYWM</sequence>
<keyword evidence="1" id="KW-0812">Transmembrane</keyword>
<dbReference type="Proteomes" id="UP000246722">
    <property type="component" value="Unassembled WGS sequence"/>
</dbReference>
<keyword evidence="1" id="KW-1133">Transmembrane helix</keyword>
<keyword evidence="1" id="KW-0472">Membrane</keyword>
<proteinExistence type="predicted"/>
<comment type="caution">
    <text evidence="2">The sequence shown here is derived from an EMBL/GenBank/DDBJ whole genome shotgun (WGS) entry which is preliminary data.</text>
</comment>
<feature type="transmembrane region" description="Helical" evidence="1">
    <location>
        <begin position="6"/>
        <end position="24"/>
    </location>
</feature>
<dbReference type="RefSeq" id="WP_110125476.1">
    <property type="nucleotide sequence ID" value="NZ_QHLY01000005.1"/>
</dbReference>
<gene>
    <name evidence="2" type="ORF">CTB96_03295</name>
</gene>
<evidence type="ECO:0008006" key="4">
    <source>
        <dbReference type="Google" id="ProtNLM"/>
    </source>
</evidence>
<accession>A0A317ZX47</accession>
<evidence type="ECO:0000256" key="1">
    <source>
        <dbReference type="SAM" id="Phobius"/>
    </source>
</evidence>